<evidence type="ECO:0000313" key="3">
    <source>
        <dbReference type="Proteomes" id="UP001516662"/>
    </source>
</evidence>
<evidence type="ECO:0000313" key="2">
    <source>
        <dbReference type="EMBL" id="MBE4909934.1"/>
    </source>
</evidence>
<evidence type="ECO:0000256" key="1">
    <source>
        <dbReference type="SAM" id="Phobius"/>
    </source>
</evidence>
<reference evidence="2 3" key="1">
    <citation type="submission" date="2020-10" db="EMBL/GenBank/DDBJ databases">
        <title>Bacillus sp. HD4P25, an endophyte from a halophyte.</title>
        <authorList>
            <person name="Sun J.-Q."/>
        </authorList>
    </citation>
    <scope>NUCLEOTIDE SEQUENCE [LARGE SCALE GENOMIC DNA]</scope>
    <source>
        <strain evidence="2 3">YIM 93174</strain>
    </source>
</reference>
<dbReference type="EMBL" id="JADCLJ010000024">
    <property type="protein sequence ID" value="MBE4909934.1"/>
    <property type="molecule type" value="Genomic_DNA"/>
</dbReference>
<dbReference type="RefSeq" id="WP_193539043.1">
    <property type="nucleotide sequence ID" value="NZ_JADCLJ010000024.1"/>
</dbReference>
<feature type="transmembrane region" description="Helical" evidence="1">
    <location>
        <begin position="74"/>
        <end position="97"/>
    </location>
</feature>
<feature type="transmembrane region" description="Helical" evidence="1">
    <location>
        <begin position="103"/>
        <end position="129"/>
    </location>
</feature>
<name>A0ABR9QN50_9BACI</name>
<keyword evidence="1" id="KW-1133">Transmembrane helix</keyword>
<feature type="transmembrane region" description="Helical" evidence="1">
    <location>
        <begin position="37"/>
        <end position="53"/>
    </location>
</feature>
<sequence length="138" mass="15829">MKTTKQHQKEMKLTLWLFGVFGIILLIGLLLGIIPPNFWVICIVLIVGFPLILREGRKTIEEVKEKQARMLQKGVWKFIFVYGILLFGFPLGVFTALEEWGNTALFVFTVLSAMVIGGSFYGSIMYLVVKNNYKKYNM</sequence>
<gene>
    <name evidence="2" type="ORF">IMZ08_18010</name>
</gene>
<protein>
    <recommendedName>
        <fullName evidence="4">Transmembrane protein</fullName>
    </recommendedName>
</protein>
<dbReference type="Proteomes" id="UP001516662">
    <property type="component" value="Unassembled WGS sequence"/>
</dbReference>
<keyword evidence="1" id="KW-0812">Transmembrane</keyword>
<evidence type="ECO:0008006" key="4">
    <source>
        <dbReference type="Google" id="ProtNLM"/>
    </source>
</evidence>
<organism evidence="2 3">
    <name type="scientific">Litchfieldia luteola</name>
    <dbReference type="NCBI Taxonomy" id="682179"/>
    <lineage>
        <taxon>Bacteria</taxon>
        <taxon>Bacillati</taxon>
        <taxon>Bacillota</taxon>
        <taxon>Bacilli</taxon>
        <taxon>Bacillales</taxon>
        <taxon>Bacillaceae</taxon>
        <taxon>Litchfieldia</taxon>
    </lineage>
</organism>
<keyword evidence="1" id="KW-0472">Membrane</keyword>
<feature type="transmembrane region" description="Helical" evidence="1">
    <location>
        <begin position="12"/>
        <end position="31"/>
    </location>
</feature>
<comment type="caution">
    <text evidence="2">The sequence shown here is derived from an EMBL/GenBank/DDBJ whole genome shotgun (WGS) entry which is preliminary data.</text>
</comment>
<accession>A0ABR9QN50</accession>
<proteinExistence type="predicted"/>
<keyword evidence="3" id="KW-1185">Reference proteome</keyword>